<keyword evidence="9" id="KW-1185">Reference proteome</keyword>
<feature type="transmembrane region" description="Helical" evidence="6">
    <location>
        <begin position="475"/>
        <end position="498"/>
    </location>
</feature>
<dbReference type="OrthoDB" id="6418713at2759"/>
<dbReference type="GO" id="GO:0016020">
    <property type="term" value="C:membrane"/>
    <property type="evidence" value="ECO:0007669"/>
    <property type="project" value="UniProtKB-SubCell"/>
</dbReference>
<feature type="transmembrane region" description="Helical" evidence="6">
    <location>
        <begin position="146"/>
        <end position="168"/>
    </location>
</feature>
<feature type="transmembrane region" description="Helical" evidence="6">
    <location>
        <begin position="362"/>
        <end position="380"/>
    </location>
</feature>
<dbReference type="Pfam" id="PF03151">
    <property type="entry name" value="TPT"/>
    <property type="match status" value="2"/>
</dbReference>
<organism evidence="8 9">
    <name type="scientific">Nitzschia inconspicua</name>
    <dbReference type="NCBI Taxonomy" id="303405"/>
    <lineage>
        <taxon>Eukaryota</taxon>
        <taxon>Sar</taxon>
        <taxon>Stramenopiles</taxon>
        <taxon>Ochrophyta</taxon>
        <taxon>Bacillariophyta</taxon>
        <taxon>Bacillariophyceae</taxon>
        <taxon>Bacillariophycidae</taxon>
        <taxon>Bacillariales</taxon>
        <taxon>Bacillariaceae</taxon>
        <taxon>Nitzschia</taxon>
    </lineage>
</organism>
<evidence type="ECO:0000256" key="1">
    <source>
        <dbReference type="ARBA" id="ARBA00004141"/>
    </source>
</evidence>
<keyword evidence="4 6" id="KW-0472">Membrane</keyword>
<dbReference type="Proteomes" id="UP000693970">
    <property type="component" value="Unassembled WGS sequence"/>
</dbReference>
<dbReference type="EMBL" id="JAGRRH010000015">
    <property type="protein sequence ID" value="KAG7356291.1"/>
    <property type="molecule type" value="Genomic_DNA"/>
</dbReference>
<proteinExistence type="predicted"/>
<sequence length="566" mass="62213">METKEGRLNTSDSVFDGSNLLSPPSSRLSSIVSNRFITRRVDEKKQDGGDIQCKSNGLATTTTSTHEKLLQVPGRTAARTIKYKESDSSIPSGSADGENSHNIIHTASANMRKRKRRRQSSNSFDWRDLVPTLSSSFTSLGRHSKLIVAVVLWYSLGVVSISTSKVLLTPYSWNDQADDDKQQQTLQVLQHVGGVPPLWLTLQQLLLGSTFLRFLLSIRFLDTPGFYHMEKILAMAKISPCTETEQNRSELQLLYHALWPKSNERQKTQTSPTTLLYLIQAGICFSMGFLATNLAFGVASPAFVETVKAAEPITSAILAVAWKIDTMTPLEVTGLAGIISGVLLSTLGGSSKGSGESNTSTLAMFMACGIVMTSNLCFSLRGLYQKLFRRATATNVSNPPIDSKKMPQQSQEQQEPKLTTQLQTDNPQLDDLNLQFRMQQTGVYMLCLPALLWEGPSLLYHGLRVAAALSTPKFLTVLCNYFALAIINGLAFSSYNLASTYLLTRISVVHHAALNCTRRIFAIVCTSILFTIPISFLSALGITTSFLSFLVFTYAKTIKSTANNKV</sequence>
<dbReference type="PANTHER" id="PTHR11132">
    <property type="entry name" value="SOLUTE CARRIER FAMILY 35"/>
    <property type="match status" value="1"/>
</dbReference>
<protein>
    <submittedName>
        <fullName evidence="8">Triose-phosphate transporter family protein</fullName>
    </submittedName>
</protein>
<name>A0A9K3PR44_9STRA</name>
<feature type="compositionally biased region" description="Low complexity" evidence="5">
    <location>
        <begin position="18"/>
        <end position="27"/>
    </location>
</feature>
<evidence type="ECO:0000256" key="5">
    <source>
        <dbReference type="SAM" id="MobiDB-lite"/>
    </source>
</evidence>
<feature type="region of interest" description="Disordered" evidence="5">
    <location>
        <begin position="395"/>
        <end position="423"/>
    </location>
</feature>
<evidence type="ECO:0000259" key="7">
    <source>
        <dbReference type="Pfam" id="PF03151"/>
    </source>
</evidence>
<gene>
    <name evidence="8" type="ORF">IV203_000977</name>
</gene>
<dbReference type="InterPro" id="IPR050186">
    <property type="entry name" value="TPT_transporter"/>
</dbReference>
<evidence type="ECO:0000313" key="9">
    <source>
        <dbReference type="Proteomes" id="UP000693970"/>
    </source>
</evidence>
<reference evidence="8" key="2">
    <citation type="submission" date="2021-04" db="EMBL/GenBank/DDBJ databases">
        <authorList>
            <person name="Podell S."/>
        </authorList>
    </citation>
    <scope>NUCLEOTIDE SEQUENCE</scope>
    <source>
        <strain evidence="8">Hildebrandi</strain>
    </source>
</reference>
<feature type="transmembrane region" description="Helical" evidence="6">
    <location>
        <begin position="443"/>
        <end position="463"/>
    </location>
</feature>
<feature type="region of interest" description="Disordered" evidence="5">
    <location>
        <begin position="83"/>
        <end position="102"/>
    </location>
</feature>
<reference evidence="8" key="1">
    <citation type="journal article" date="2021" name="Sci. Rep.">
        <title>Diploid genomic architecture of Nitzschia inconspicua, an elite biomass production diatom.</title>
        <authorList>
            <person name="Oliver A."/>
            <person name="Podell S."/>
            <person name="Pinowska A."/>
            <person name="Traller J.C."/>
            <person name="Smith S.R."/>
            <person name="McClure R."/>
            <person name="Beliaev A."/>
            <person name="Bohutskyi P."/>
            <person name="Hill E.A."/>
            <person name="Rabines A."/>
            <person name="Zheng H."/>
            <person name="Allen L.Z."/>
            <person name="Kuo A."/>
            <person name="Grigoriev I.V."/>
            <person name="Allen A.E."/>
            <person name="Hazlebeck D."/>
            <person name="Allen E.E."/>
        </authorList>
    </citation>
    <scope>NUCLEOTIDE SEQUENCE</scope>
    <source>
        <strain evidence="8">Hildebrandi</strain>
    </source>
</reference>
<comment type="caution">
    <text evidence="8">The sequence shown here is derived from an EMBL/GenBank/DDBJ whole genome shotgun (WGS) entry which is preliminary data.</text>
</comment>
<evidence type="ECO:0000256" key="2">
    <source>
        <dbReference type="ARBA" id="ARBA00022692"/>
    </source>
</evidence>
<accession>A0A9K3PR44</accession>
<evidence type="ECO:0000313" key="8">
    <source>
        <dbReference type="EMBL" id="KAG7356291.1"/>
    </source>
</evidence>
<feature type="domain" description="Sugar phosphate transporter" evidence="7">
    <location>
        <begin position="252"/>
        <end position="387"/>
    </location>
</feature>
<dbReference type="InterPro" id="IPR004853">
    <property type="entry name" value="Sugar_P_trans_dom"/>
</dbReference>
<feature type="transmembrane region" description="Helical" evidence="6">
    <location>
        <begin position="275"/>
        <end position="296"/>
    </location>
</feature>
<keyword evidence="2 6" id="KW-0812">Transmembrane</keyword>
<dbReference type="AlphaFoldDB" id="A0A9K3PR44"/>
<keyword evidence="3 6" id="KW-1133">Transmembrane helix</keyword>
<evidence type="ECO:0000256" key="6">
    <source>
        <dbReference type="SAM" id="Phobius"/>
    </source>
</evidence>
<evidence type="ECO:0000256" key="4">
    <source>
        <dbReference type="ARBA" id="ARBA00023136"/>
    </source>
</evidence>
<feature type="transmembrane region" description="Helical" evidence="6">
    <location>
        <begin position="519"/>
        <end position="552"/>
    </location>
</feature>
<evidence type="ECO:0000256" key="3">
    <source>
        <dbReference type="ARBA" id="ARBA00022989"/>
    </source>
</evidence>
<feature type="region of interest" description="Disordered" evidence="5">
    <location>
        <begin position="1"/>
        <end position="27"/>
    </location>
</feature>
<feature type="domain" description="Sugar phosphate transporter" evidence="7">
    <location>
        <begin position="425"/>
        <end position="547"/>
    </location>
</feature>
<feature type="transmembrane region" description="Helical" evidence="6">
    <location>
        <begin position="198"/>
        <end position="221"/>
    </location>
</feature>
<comment type="subcellular location">
    <subcellularLocation>
        <location evidence="1">Membrane</location>
        <topology evidence="1">Multi-pass membrane protein</topology>
    </subcellularLocation>
</comment>